<dbReference type="AlphaFoldDB" id="A0A0N4V2T3"/>
<evidence type="ECO:0000256" key="1">
    <source>
        <dbReference type="SAM" id="MobiDB-lite"/>
    </source>
</evidence>
<organism evidence="4">
    <name type="scientific">Enterobius vermicularis</name>
    <name type="common">Human pinworm</name>
    <dbReference type="NCBI Taxonomy" id="51028"/>
    <lineage>
        <taxon>Eukaryota</taxon>
        <taxon>Metazoa</taxon>
        <taxon>Ecdysozoa</taxon>
        <taxon>Nematoda</taxon>
        <taxon>Chromadorea</taxon>
        <taxon>Rhabditida</taxon>
        <taxon>Spirurina</taxon>
        <taxon>Oxyuridomorpha</taxon>
        <taxon>Oxyuroidea</taxon>
        <taxon>Oxyuridae</taxon>
        <taxon>Enterobius</taxon>
    </lineage>
</organism>
<keyword evidence="3" id="KW-1185">Reference proteome</keyword>
<evidence type="ECO:0000313" key="2">
    <source>
        <dbReference type="EMBL" id="VDD89286.1"/>
    </source>
</evidence>
<dbReference type="Proteomes" id="UP000274131">
    <property type="component" value="Unassembled WGS sequence"/>
</dbReference>
<dbReference type="EMBL" id="UXUI01007746">
    <property type="protein sequence ID" value="VDD89286.1"/>
    <property type="molecule type" value="Genomic_DNA"/>
</dbReference>
<evidence type="ECO:0000313" key="4">
    <source>
        <dbReference type="WBParaSite" id="EVEC_0000432901-mRNA-1"/>
    </source>
</evidence>
<proteinExistence type="predicted"/>
<sequence length="80" mass="8525">MVQNYLVQLSDSKPELASPSLRSALPPPSSLPLSPSNLLIFPSLSPYSTFSPKRNQPISALGPSECKSAGEDAPCEILKK</sequence>
<dbReference type="WBParaSite" id="EVEC_0000432901-mRNA-1">
    <property type="protein sequence ID" value="EVEC_0000432901-mRNA-1"/>
    <property type="gene ID" value="EVEC_0000432901"/>
</dbReference>
<reference evidence="4" key="1">
    <citation type="submission" date="2017-02" db="UniProtKB">
        <authorList>
            <consortium name="WormBaseParasite"/>
        </authorList>
    </citation>
    <scope>IDENTIFICATION</scope>
</reference>
<evidence type="ECO:0000313" key="3">
    <source>
        <dbReference type="Proteomes" id="UP000274131"/>
    </source>
</evidence>
<accession>A0A0N4V2T3</accession>
<name>A0A0N4V2T3_ENTVE</name>
<reference evidence="2 3" key="2">
    <citation type="submission" date="2018-10" db="EMBL/GenBank/DDBJ databases">
        <authorList>
            <consortium name="Pathogen Informatics"/>
        </authorList>
    </citation>
    <scope>NUCLEOTIDE SEQUENCE [LARGE SCALE GENOMIC DNA]</scope>
</reference>
<feature type="region of interest" description="Disordered" evidence="1">
    <location>
        <begin position="52"/>
        <end position="80"/>
    </location>
</feature>
<gene>
    <name evidence="2" type="ORF">EVEC_LOCUS4037</name>
</gene>
<protein>
    <submittedName>
        <fullName evidence="4">Ovule protein</fullName>
    </submittedName>
</protein>